<evidence type="ECO:0000313" key="2">
    <source>
        <dbReference type="EMBL" id="UBF20238.1"/>
    </source>
</evidence>
<proteinExistence type="predicted"/>
<dbReference type="Proteomes" id="UP000827392">
    <property type="component" value="Segment"/>
</dbReference>
<keyword evidence="3" id="KW-1185">Reference proteome</keyword>
<name>A0AAE9BWS0_9CAUD</name>
<organism evidence="2 3">
    <name type="scientific">Halorubrum sodomense tailed virus 4</name>
    <dbReference type="NCBI Taxonomy" id="2878013"/>
    <lineage>
        <taxon>Viruses</taxon>
        <taxon>Duplodnaviria</taxon>
        <taxon>Heunggongvirae</taxon>
        <taxon>Uroviricota</taxon>
        <taxon>Caudoviricetes</taxon>
        <taxon>Thumleimavirales</taxon>
        <taxon>Hafunaviridae</taxon>
        <taxon>Haloferacalesvirus</taxon>
        <taxon>Haloferacalesvirus samutsakhonense</taxon>
        <taxon>Haloferacalesvirus HSTV4</taxon>
    </lineage>
</organism>
<dbReference type="EMBL" id="MZ334501">
    <property type="protein sequence ID" value="UBF20238.1"/>
    <property type="molecule type" value="Genomic_DNA"/>
</dbReference>
<evidence type="ECO:0000256" key="1">
    <source>
        <dbReference type="SAM" id="MobiDB-lite"/>
    </source>
</evidence>
<reference evidence="2 3" key="1">
    <citation type="submission" date="2021-05" db="EMBL/GenBank/DDBJ databases">
        <title>Diversity, taxonomy and evolution of archaeal viruses of the class Caudoviricetes.</title>
        <authorList>
            <person name="Liu Y."/>
            <person name="Demina T.A."/>
            <person name="Roux S."/>
            <person name="Aiewsakun P."/>
            <person name="Kazlauskas D."/>
            <person name="Simmonds P."/>
            <person name="Prangishvili D."/>
            <person name="Oksanen H.M."/>
            <person name="Krupovic M."/>
        </authorList>
    </citation>
    <scope>NUCLEOTIDE SEQUENCE [LARGE SCALE GENOMIC DNA]</scope>
    <source>
        <strain evidence="2">HSTV-4/6</strain>
    </source>
</reference>
<gene>
    <name evidence="2" type="ORF">HSTV-4_gp31</name>
</gene>
<feature type="region of interest" description="Disordered" evidence="1">
    <location>
        <begin position="360"/>
        <end position="384"/>
    </location>
</feature>
<protein>
    <submittedName>
        <fullName evidence="2">Adhesin</fullName>
    </submittedName>
</protein>
<evidence type="ECO:0000313" key="3">
    <source>
        <dbReference type="Proteomes" id="UP000827392"/>
    </source>
</evidence>
<sequence>MVNYGSGQLGDVTITTNTTKNTPVLEYENLTVEEGVTFTLPSRCRLMVRDTLKVDGEIVVQKDISGNGSGGPKGGNSGGNLELMARNITGTGVIQTNGSSGASGNNVGNRNNGGMGAGYSIPATGASGSGGTGASKGSSAHDDIENNWNGNTNGGGAGSARSTIYNDSNLKSYIEDYLISGAYITQSPLDTILPGSGSSGAGGGYKTLDDPTRNNNYATYRVDVGGGGGGAGGSFVSKGGAGGNGDDDQAYDNHYIDNNSDANYNSNGYAQIKGGQSGAGGGAGGFILLVSENVGLDVTISARGGNGGDGYWSKVEGRNVESNNTTNFSYAESKRDGGGGGGGAGGLVIGFTDKTPNLDLTGGSGGIPGGQRRDGSNFNSNAGKNGQEGVTFLYDIKELL</sequence>
<feature type="region of interest" description="Disordered" evidence="1">
    <location>
        <begin position="126"/>
        <end position="158"/>
    </location>
</feature>
<accession>A0AAE9BWS0</accession>